<dbReference type="SUPFAM" id="SSF48264">
    <property type="entry name" value="Cytochrome P450"/>
    <property type="match status" value="1"/>
</dbReference>
<feature type="transmembrane region" description="Helical" evidence="9">
    <location>
        <begin position="6"/>
        <end position="26"/>
    </location>
</feature>
<comment type="cofactor">
    <cofactor evidence="1 7">
        <name>heme</name>
        <dbReference type="ChEBI" id="CHEBI:30413"/>
    </cofactor>
</comment>
<keyword evidence="5 7" id="KW-0408">Iron</keyword>
<dbReference type="FunFam" id="1.10.630.10:FF:000036">
    <property type="entry name" value="CYtochrome P450 family"/>
    <property type="match status" value="1"/>
</dbReference>
<evidence type="ECO:0000256" key="4">
    <source>
        <dbReference type="ARBA" id="ARBA00023002"/>
    </source>
</evidence>
<name>A0AAV4FE04_9GAST</name>
<sequence length="506" mass="57207">MYGDSPVSFLGVLTGILSLGLLLVVARRNKNKRKLPPVPVMTWPLVGNLPSVPLNPRKNLKQWHKEHGDLFSLYFGRTLVVVVCGYNRLKEILVEKGTAYLDRPVMYANEVIGMGHTGLAFSSGPLWHETRSASVSILRELGLGRNVLSEKIHEDIEFLLQRLAEFQGEATNMWHYVHLSTANIICSMVIGKRFNYEDDRFKDVVERIGELSAYANDMAALNYLSALTYLPGDFLKTGRLRRAVEGLKDFAEFCCNNGGRDGVEDTSNENKNFISLFRRKQEEKRVNGIDGLLDDQNLCKTVMDLLGSGTETTSATIAWCVLYLLHHPRVQVKVHEEIDMELGHDRLPCMGDKLRLPYLQAVIKETQRLASVSPFSMMRATSEDVDLGGYLIPKGTTVLPNLDSVMHDPEIWGPDADHFRPERFLNNDTTVMNREEFIPFSMGRRMCPGIGMAQIQVFLFLASMLQRFKFVPPKGEELPTLKEKLGFIAVPTPYKVCCVDRLTRHD</sequence>
<comment type="caution">
    <text evidence="10">The sequence shown here is derived from an EMBL/GenBank/DDBJ whole genome shotgun (WGS) entry which is preliminary data.</text>
</comment>
<evidence type="ECO:0000256" key="1">
    <source>
        <dbReference type="ARBA" id="ARBA00001971"/>
    </source>
</evidence>
<dbReference type="GO" id="GO:0016712">
    <property type="term" value="F:oxidoreductase activity, acting on paired donors, with incorporation or reduction of molecular oxygen, reduced flavin or flavoprotein as one donor, and incorporation of one atom of oxygen"/>
    <property type="evidence" value="ECO:0007669"/>
    <property type="project" value="TreeGrafter"/>
</dbReference>
<dbReference type="GO" id="GO:0020037">
    <property type="term" value="F:heme binding"/>
    <property type="evidence" value="ECO:0007669"/>
    <property type="project" value="InterPro"/>
</dbReference>
<keyword evidence="7 8" id="KW-0349">Heme</keyword>
<protein>
    <submittedName>
        <fullName evidence="10">Cytochrome P450 2U1</fullName>
    </submittedName>
</protein>
<evidence type="ECO:0000256" key="8">
    <source>
        <dbReference type="RuleBase" id="RU000461"/>
    </source>
</evidence>
<feature type="binding site" description="axial binding residue" evidence="7">
    <location>
        <position position="447"/>
    </location>
    <ligand>
        <name>heme</name>
        <dbReference type="ChEBI" id="CHEBI:30413"/>
    </ligand>
    <ligandPart>
        <name>Fe</name>
        <dbReference type="ChEBI" id="CHEBI:18248"/>
    </ligandPart>
</feature>
<dbReference type="Proteomes" id="UP000762676">
    <property type="component" value="Unassembled WGS sequence"/>
</dbReference>
<keyword evidence="3 7" id="KW-0479">Metal-binding</keyword>
<keyword evidence="9" id="KW-0812">Transmembrane</keyword>
<dbReference type="InterPro" id="IPR001128">
    <property type="entry name" value="Cyt_P450"/>
</dbReference>
<keyword evidence="4 8" id="KW-0560">Oxidoreductase</keyword>
<accession>A0AAV4FE04</accession>
<evidence type="ECO:0000313" key="10">
    <source>
        <dbReference type="EMBL" id="GFR71518.1"/>
    </source>
</evidence>
<evidence type="ECO:0000256" key="7">
    <source>
        <dbReference type="PIRSR" id="PIRSR602401-1"/>
    </source>
</evidence>
<dbReference type="EMBL" id="BMAT01011372">
    <property type="protein sequence ID" value="GFR71518.1"/>
    <property type="molecule type" value="Genomic_DNA"/>
</dbReference>
<dbReference type="Pfam" id="PF00067">
    <property type="entry name" value="p450"/>
    <property type="match status" value="1"/>
</dbReference>
<reference evidence="10 11" key="1">
    <citation type="journal article" date="2021" name="Elife">
        <title>Chloroplast acquisition without the gene transfer in kleptoplastic sea slugs, Plakobranchus ocellatus.</title>
        <authorList>
            <person name="Maeda T."/>
            <person name="Takahashi S."/>
            <person name="Yoshida T."/>
            <person name="Shimamura S."/>
            <person name="Takaki Y."/>
            <person name="Nagai Y."/>
            <person name="Toyoda A."/>
            <person name="Suzuki Y."/>
            <person name="Arimoto A."/>
            <person name="Ishii H."/>
            <person name="Satoh N."/>
            <person name="Nishiyama T."/>
            <person name="Hasebe M."/>
            <person name="Maruyama T."/>
            <person name="Minagawa J."/>
            <person name="Obokata J."/>
            <person name="Shigenobu S."/>
        </authorList>
    </citation>
    <scope>NUCLEOTIDE SEQUENCE [LARGE SCALE GENOMIC DNA]</scope>
</reference>
<comment type="similarity">
    <text evidence="2 8">Belongs to the cytochrome P450 family.</text>
</comment>
<dbReference type="InterPro" id="IPR050182">
    <property type="entry name" value="Cytochrome_P450_fam2"/>
</dbReference>
<dbReference type="PANTHER" id="PTHR24300">
    <property type="entry name" value="CYTOCHROME P450 508A4-RELATED"/>
    <property type="match status" value="1"/>
</dbReference>
<dbReference type="Gene3D" id="1.10.630.10">
    <property type="entry name" value="Cytochrome P450"/>
    <property type="match status" value="1"/>
</dbReference>
<dbReference type="GO" id="GO:0005737">
    <property type="term" value="C:cytoplasm"/>
    <property type="evidence" value="ECO:0007669"/>
    <property type="project" value="TreeGrafter"/>
</dbReference>
<dbReference type="AlphaFoldDB" id="A0AAV4FE04"/>
<keyword evidence="9" id="KW-0472">Membrane</keyword>
<dbReference type="InterPro" id="IPR036396">
    <property type="entry name" value="Cyt_P450_sf"/>
</dbReference>
<dbReference type="PRINTS" id="PR00463">
    <property type="entry name" value="EP450I"/>
</dbReference>
<dbReference type="GO" id="GO:0006805">
    <property type="term" value="P:xenobiotic metabolic process"/>
    <property type="evidence" value="ECO:0007669"/>
    <property type="project" value="TreeGrafter"/>
</dbReference>
<evidence type="ECO:0000256" key="9">
    <source>
        <dbReference type="SAM" id="Phobius"/>
    </source>
</evidence>
<gene>
    <name evidence="10" type="ORF">ElyMa_005681200</name>
</gene>
<dbReference type="InterPro" id="IPR002401">
    <property type="entry name" value="Cyt_P450_E_grp-I"/>
</dbReference>
<dbReference type="GO" id="GO:0005506">
    <property type="term" value="F:iron ion binding"/>
    <property type="evidence" value="ECO:0007669"/>
    <property type="project" value="InterPro"/>
</dbReference>
<evidence type="ECO:0000256" key="5">
    <source>
        <dbReference type="ARBA" id="ARBA00023004"/>
    </source>
</evidence>
<organism evidence="10 11">
    <name type="scientific">Elysia marginata</name>
    <dbReference type="NCBI Taxonomy" id="1093978"/>
    <lineage>
        <taxon>Eukaryota</taxon>
        <taxon>Metazoa</taxon>
        <taxon>Spiralia</taxon>
        <taxon>Lophotrochozoa</taxon>
        <taxon>Mollusca</taxon>
        <taxon>Gastropoda</taxon>
        <taxon>Heterobranchia</taxon>
        <taxon>Euthyneura</taxon>
        <taxon>Panpulmonata</taxon>
        <taxon>Sacoglossa</taxon>
        <taxon>Placobranchoidea</taxon>
        <taxon>Plakobranchidae</taxon>
        <taxon>Elysia</taxon>
    </lineage>
</organism>
<dbReference type="PANTHER" id="PTHR24300:SF375">
    <property type="entry name" value="CYTOCHROME P450 FAMILY"/>
    <property type="match status" value="1"/>
</dbReference>
<evidence type="ECO:0000256" key="6">
    <source>
        <dbReference type="ARBA" id="ARBA00023033"/>
    </source>
</evidence>
<keyword evidence="9" id="KW-1133">Transmembrane helix</keyword>
<dbReference type="GO" id="GO:0006082">
    <property type="term" value="P:organic acid metabolic process"/>
    <property type="evidence" value="ECO:0007669"/>
    <property type="project" value="TreeGrafter"/>
</dbReference>
<dbReference type="InterPro" id="IPR017972">
    <property type="entry name" value="Cyt_P450_CS"/>
</dbReference>
<keyword evidence="11" id="KW-1185">Reference proteome</keyword>
<evidence type="ECO:0000313" key="11">
    <source>
        <dbReference type="Proteomes" id="UP000762676"/>
    </source>
</evidence>
<keyword evidence="6 8" id="KW-0503">Monooxygenase</keyword>
<evidence type="ECO:0000256" key="3">
    <source>
        <dbReference type="ARBA" id="ARBA00022723"/>
    </source>
</evidence>
<evidence type="ECO:0000256" key="2">
    <source>
        <dbReference type="ARBA" id="ARBA00010617"/>
    </source>
</evidence>
<dbReference type="PROSITE" id="PS00086">
    <property type="entry name" value="CYTOCHROME_P450"/>
    <property type="match status" value="1"/>
</dbReference>
<dbReference type="PRINTS" id="PR00385">
    <property type="entry name" value="P450"/>
</dbReference>
<proteinExistence type="inferred from homology"/>